<feature type="transmembrane region" description="Helical" evidence="7">
    <location>
        <begin position="379"/>
        <end position="399"/>
    </location>
</feature>
<gene>
    <name evidence="8" type="ORF">SAMN02745149_00755</name>
</gene>
<evidence type="ECO:0000256" key="3">
    <source>
        <dbReference type="ARBA" id="ARBA00022475"/>
    </source>
</evidence>
<dbReference type="GO" id="GO:0005886">
    <property type="term" value="C:plasma membrane"/>
    <property type="evidence" value="ECO:0007669"/>
    <property type="project" value="UniProtKB-SubCell"/>
</dbReference>
<feature type="transmembrane region" description="Helical" evidence="7">
    <location>
        <begin position="442"/>
        <end position="463"/>
    </location>
</feature>
<dbReference type="OrthoDB" id="9770347at2"/>
<dbReference type="PANTHER" id="PTHR30250">
    <property type="entry name" value="PST FAMILY PREDICTED COLANIC ACID TRANSPORTER"/>
    <property type="match status" value="1"/>
</dbReference>
<comment type="similarity">
    <text evidence="2">Belongs to the polysaccharide synthase family.</text>
</comment>
<protein>
    <submittedName>
        <fullName evidence="8">Polysaccharide transporter, PST family</fullName>
    </submittedName>
</protein>
<accession>A0A1T4JT46</accession>
<dbReference type="InterPro" id="IPR050833">
    <property type="entry name" value="Poly_Biosynth_Transport"/>
</dbReference>
<keyword evidence="3" id="KW-1003">Cell membrane</keyword>
<evidence type="ECO:0000256" key="5">
    <source>
        <dbReference type="ARBA" id="ARBA00022989"/>
    </source>
</evidence>
<dbReference type="STRING" id="261392.SAMN02745149_00755"/>
<feature type="transmembrane region" description="Helical" evidence="7">
    <location>
        <begin position="109"/>
        <end position="129"/>
    </location>
</feature>
<feature type="transmembrane region" description="Helical" evidence="7">
    <location>
        <begin position="18"/>
        <end position="36"/>
    </location>
</feature>
<dbReference type="Pfam" id="PF13440">
    <property type="entry name" value="Polysacc_synt_3"/>
    <property type="match status" value="1"/>
</dbReference>
<evidence type="ECO:0000256" key="4">
    <source>
        <dbReference type="ARBA" id="ARBA00022692"/>
    </source>
</evidence>
<feature type="transmembrane region" description="Helical" evidence="7">
    <location>
        <begin position="42"/>
        <end position="66"/>
    </location>
</feature>
<dbReference type="EMBL" id="FUWG01000005">
    <property type="protein sequence ID" value="SJZ33227.1"/>
    <property type="molecule type" value="Genomic_DNA"/>
</dbReference>
<name>A0A1T4JT46_TREPO</name>
<feature type="transmembrane region" description="Helical" evidence="7">
    <location>
        <begin position="168"/>
        <end position="187"/>
    </location>
</feature>
<feature type="transmembrane region" description="Helical" evidence="7">
    <location>
        <begin position="326"/>
        <end position="347"/>
    </location>
</feature>
<proteinExistence type="inferred from homology"/>
<evidence type="ECO:0000256" key="6">
    <source>
        <dbReference type="ARBA" id="ARBA00023136"/>
    </source>
</evidence>
<dbReference type="CDD" id="cd13127">
    <property type="entry name" value="MATE_tuaB_like"/>
    <property type="match status" value="1"/>
</dbReference>
<organism evidence="8 9">
    <name type="scientific">Treponema porcinum</name>
    <dbReference type="NCBI Taxonomy" id="261392"/>
    <lineage>
        <taxon>Bacteria</taxon>
        <taxon>Pseudomonadati</taxon>
        <taxon>Spirochaetota</taxon>
        <taxon>Spirochaetia</taxon>
        <taxon>Spirochaetales</taxon>
        <taxon>Treponemataceae</taxon>
        <taxon>Treponema</taxon>
    </lineage>
</organism>
<evidence type="ECO:0000256" key="7">
    <source>
        <dbReference type="SAM" id="Phobius"/>
    </source>
</evidence>
<keyword evidence="6 7" id="KW-0472">Membrane</keyword>
<dbReference type="AlphaFoldDB" id="A0A1T4JT46"/>
<reference evidence="8 9" key="1">
    <citation type="submission" date="2017-02" db="EMBL/GenBank/DDBJ databases">
        <authorList>
            <person name="Peterson S.W."/>
        </authorList>
    </citation>
    <scope>NUCLEOTIDE SEQUENCE [LARGE SCALE GENOMIC DNA]</scope>
    <source>
        <strain evidence="8 9">ATCC BAA-908</strain>
    </source>
</reference>
<evidence type="ECO:0000256" key="1">
    <source>
        <dbReference type="ARBA" id="ARBA00004651"/>
    </source>
</evidence>
<dbReference type="GeneID" id="78316067"/>
<keyword evidence="5 7" id="KW-1133">Transmembrane helix</keyword>
<evidence type="ECO:0000256" key="2">
    <source>
        <dbReference type="ARBA" id="ARBA00007430"/>
    </source>
</evidence>
<comment type="subcellular location">
    <subcellularLocation>
        <location evidence="1">Cell membrane</location>
        <topology evidence="1">Multi-pass membrane protein</topology>
    </subcellularLocation>
</comment>
<dbReference type="PANTHER" id="PTHR30250:SF10">
    <property type="entry name" value="LIPOPOLYSACCHARIDE BIOSYNTHESIS PROTEIN WZXC"/>
    <property type="match status" value="1"/>
</dbReference>
<feature type="transmembrane region" description="Helical" evidence="7">
    <location>
        <begin position="141"/>
        <end position="162"/>
    </location>
</feature>
<feature type="transmembrane region" description="Helical" evidence="7">
    <location>
        <begin position="411"/>
        <end position="436"/>
    </location>
</feature>
<dbReference type="Proteomes" id="UP000190423">
    <property type="component" value="Unassembled WGS sequence"/>
</dbReference>
<dbReference type="RefSeq" id="WP_078932676.1">
    <property type="nucleotide sequence ID" value="NZ_FUWG01000005.1"/>
</dbReference>
<evidence type="ECO:0000313" key="8">
    <source>
        <dbReference type="EMBL" id="SJZ33227.1"/>
    </source>
</evidence>
<feature type="transmembrane region" description="Helical" evidence="7">
    <location>
        <begin position="78"/>
        <end position="97"/>
    </location>
</feature>
<evidence type="ECO:0000313" key="9">
    <source>
        <dbReference type="Proteomes" id="UP000190423"/>
    </source>
</evidence>
<sequence length="483" mass="54792">MGEASIKKASLITGVSKYINIFLGILFSAILSRILTPNDYGIVAIVTVFSSFFIVLSNCGLGIAVIQRKEFCQDDVNSLFTFSIYFGLALTFVFILLAYPICLFFNNKVYLPICLLLSVSIFFNSINAIPDGLLRREKKFFLIGLRLIVVSLLTYGITIVLAIFNFKYYALVIQSVVSSLLIFLWNLKNIKVRFVRKVNWNILKSIFSYSGYNFLFNFLNYFSRNLDKLIIGKSLGNEALAQYNKAYHFMLYPVQNLTNVISPTLHPILSDYQNDKHIIYDKYMKVVKLLSLIGVLVTAVCFICSDEIIAILYGAQWKSAAVCFKYMSLAIWTQMIGGTTGSIFAALNDTKSHFFVTVFNTAIIIFALIAGTASKDIQIISLYISIALISHFFTIYYILIKKTMEKPFSSFLSAILPDFSILIILCTLMWSITHFISIQNNILSFIVKGSIITVIYILLLSLFKQWKHFIPLLPSKLKNKLVK</sequence>
<feature type="transmembrane region" description="Helical" evidence="7">
    <location>
        <begin position="289"/>
        <end position="314"/>
    </location>
</feature>
<feature type="transmembrane region" description="Helical" evidence="7">
    <location>
        <begin position="354"/>
        <end position="373"/>
    </location>
</feature>
<keyword evidence="9" id="KW-1185">Reference proteome</keyword>
<keyword evidence="4 7" id="KW-0812">Transmembrane</keyword>